<dbReference type="Pfam" id="PF01368">
    <property type="entry name" value="DHH"/>
    <property type="match status" value="1"/>
</dbReference>
<evidence type="ECO:0000259" key="1">
    <source>
        <dbReference type="Pfam" id="PF01368"/>
    </source>
</evidence>
<dbReference type="InterPro" id="IPR003156">
    <property type="entry name" value="DHHA1_dom"/>
</dbReference>
<dbReference type="PANTHER" id="PTHR47618:SF1">
    <property type="entry name" value="BIFUNCTIONAL OLIGORIBONUCLEASE AND PAP PHOSPHATASE NRNA"/>
    <property type="match status" value="1"/>
</dbReference>
<dbReference type="PANTHER" id="PTHR47618">
    <property type="entry name" value="BIFUNCTIONAL OLIGORIBONUCLEASE AND PAP PHOSPHATASE NRNA"/>
    <property type="match status" value="1"/>
</dbReference>
<dbReference type="InterPro" id="IPR001667">
    <property type="entry name" value="DDH_dom"/>
</dbReference>
<reference evidence="3 4" key="1">
    <citation type="submission" date="2016-10" db="EMBL/GenBank/DDBJ databases">
        <authorList>
            <person name="de Groot N.N."/>
        </authorList>
    </citation>
    <scope>NUCLEOTIDE SEQUENCE [LARGE SCALE GENOMIC DNA]</scope>
    <source>
        <strain evidence="3 4">DSM 22489</strain>
    </source>
</reference>
<feature type="domain" description="DDH" evidence="1">
    <location>
        <begin position="20"/>
        <end position="160"/>
    </location>
</feature>
<dbReference type="OrthoDB" id="9803668at2"/>
<proteinExistence type="predicted"/>
<dbReference type="Gene3D" id="3.10.310.30">
    <property type="match status" value="1"/>
</dbReference>
<dbReference type="GO" id="GO:0003676">
    <property type="term" value="F:nucleic acid binding"/>
    <property type="evidence" value="ECO:0007669"/>
    <property type="project" value="InterPro"/>
</dbReference>
<evidence type="ECO:0000313" key="4">
    <source>
        <dbReference type="Proteomes" id="UP000236728"/>
    </source>
</evidence>
<dbReference type="Gene3D" id="3.90.1640.10">
    <property type="entry name" value="inorganic pyrophosphatase (n-terminal core)"/>
    <property type="match status" value="1"/>
</dbReference>
<sequence length="334" mass="35514">MTNESAIAELQRIIARHQSFFITSHARPDGDAIGTSLAVMHLLDALGKHSVVAFADAIPNTYLTLPGVERIVHALPSAAPEVAVILECDSVERTGFDPRSFAAMRPGMVVNIDHHQSGRDYADFNWIDMKACAVAAMIYDLTLAMGIPITCAMATCLYTAVLTDTAAFTHAGTMASTFSLAEHLIQCGADPNGIAQQVYHSNSVGKIRLLGSALSNMQIDGEVAWTLVTEDEMRQAGAQVEDCEGVVNYLIGIAGVRAAAFLREVALPDNDRHYRLSLRSKGEIDVARVAEELGGGGHRNASGCTLEGPADRATARIVAALQAACPSVRSTLLA</sequence>
<name>A0A1H5WES9_9BACT</name>
<accession>A0A1H5WES9</accession>
<evidence type="ECO:0000259" key="2">
    <source>
        <dbReference type="Pfam" id="PF02272"/>
    </source>
</evidence>
<dbReference type="InterPro" id="IPR038763">
    <property type="entry name" value="DHH_sf"/>
</dbReference>
<dbReference type="Proteomes" id="UP000236728">
    <property type="component" value="Unassembled WGS sequence"/>
</dbReference>
<dbReference type="SUPFAM" id="SSF64182">
    <property type="entry name" value="DHH phosphoesterases"/>
    <property type="match status" value="1"/>
</dbReference>
<dbReference type="RefSeq" id="WP_103932466.1">
    <property type="nucleotide sequence ID" value="NZ_FNVA01000002.1"/>
</dbReference>
<organism evidence="3 4">
    <name type="scientific">Bryocella elongata</name>
    <dbReference type="NCBI Taxonomy" id="863522"/>
    <lineage>
        <taxon>Bacteria</taxon>
        <taxon>Pseudomonadati</taxon>
        <taxon>Acidobacteriota</taxon>
        <taxon>Terriglobia</taxon>
        <taxon>Terriglobales</taxon>
        <taxon>Acidobacteriaceae</taxon>
        <taxon>Bryocella</taxon>
    </lineage>
</organism>
<gene>
    <name evidence="3" type="ORF">SAMN05421819_1547</name>
</gene>
<dbReference type="AlphaFoldDB" id="A0A1H5WES9"/>
<evidence type="ECO:0000313" key="3">
    <source>
        <dbReference type="EMBL" id="SEF97878.1"/>
    </source>
</evidence>
<dbReference type="Pfam" id="PF02272">
    <property type="entry name" value="DHHA1"/>
    <property type="match status" value="1"/>
</dbReference>
<feature type="domain" description="DHHA1" evidence="2">
    <location>
        <begin position="235"/>
        <end position="319"/>
    </location>
</feature>
<dbReference type="InterPro" id="IPR051319">
    <property type="entry name" value="Oligoribo/pAp-PDE_c-di-AMP_PDE"/>
</dbReference>
<dbReference type="EMBL" id="FNVA01000002">
    <property type="protein sequence ID" value="SEF97878.1"/>
    <property type="molecule type" value="Genomic_DNA"/>
</dbReference>
<protein>
    <submittedName>
        <fullName evidence="3">Phosphoesterase RecJ domain-containing protein</fullName>
    </submittedName>
</protein>
<keyword evidence="4" id="KW-1185">Reference proteome</keyword>